<dbReference type="OrthoDB" id="4588292at2759"/>
<evidence type="ECO:0000256" key="1">
    <source>
        <dbReference type="SAM" id="MobiDB-lite"/>
    </source>
</evidence>
<keyword evidence="3" id="KW-1185">Reference proteome</keyword>
<reference evidence="2 3" key="2">
    <citation type="submission" date="2015-05" db="EMBL/GenBank/DDBJ databases">
        <authorList>
            <person name="Morales-Cruz A."/>
            <person name="Amrine K.C."/>
            <person name="Cantu D."/>
        </authorList>
    </citation>
    <scope>NUCLEOTIDE SEQUENCE [LARGE SCALE GENOMIC DNA]</scope>
    <source>
        <strain evidence="2">DA912</strain>
    </source>
</reference>
<sequence length="116" mass="12451">MPFNFSFSSSATFVSTSSVNGRTSGQAYQRQSYSTPQGSGVRTTQQKLGEAPVTYTRLYDAQGRELIGDGSGGGDGYRQNSGGQAYAPSRRIISIEDVTEQEAQKAARERGKQDGL</sequence>
<comment type="caution">
    <text evidence="2">The sequence shown here is derived from an EMBL/GenBank/DDBJ whole genome shotgun (WGS) entry which is preliminary data.</text>
</comment>
<feature type="region of interest" description="Disordered" evidence="1">
    <location>
        <begin position="1"/>
        <end position="89"/>
    </location>
</feature>
<evidence type="ECO:0000313" key="3">
    <source>
        <dbReference type="Proteomes" id="UP000034680"/>
    </source>
</evidence>
<protein>
    <submittedName>
        <fullName evidence="2">Uncharacterized protein</fullName>
    </submittedName>
</protein>
<dbReference type="AlphaFoldDB" id="A0A0G2FMV8"/>
<dbReference type="Proteomes" id="UP000034680">
    <property type="component" value="Unassembled WGS sequence"/>
</dbReference>
<accession>A0A0G2FMV8</accession>
<evidence type="ECO:0000313" key="2">
    <source>
        <dbReference type="EMBL" id="KKY35356.1"/>
    </source>
</evidence>
<reference evidence="2 3" key="1">
    <citation type="submission" date="2015-05" db="EMBL/GenBank/DDBJ databases">
        <title>Distinctive expansion of gene families associated with plant cell wall degradation and secondary metabolism in the genomes of grapevine trunk pathogens.</title>
        <authorList>
            <person name="Lawrence D.P."/>
            <person name="Travadon R."/>
            <person name="Rolshausen P.E."/>
            <person name="Baumgartner K."/>
        </authorList>
    </citation>
    <scope>NUCLEOTIDE SEQUENCE [LARGE SCALE GENOMIC DNA]</scope>
    <source>
        <strain evidence="2">DA912</strain>
    </source>
</reference>
<feature type="compositionally biased region" description="Low complexity" evidence="1">
    <location>
        <begin position="1"/>
        <end position="20"/>
    </location>
</feature>
<organism evidence="2 3">
    <name type="scientific">Diaporthe ampelina</name>
    <dbReference type="NCBI Taxonomy" id="1214573"/>
    <lineage>
        <taxon>Eukaryota</taxon>
        <taxon>Fungi</taxon>
        <taxon>Dikarya</taxon>
        <taxon>Ascomycota</taxon>
        <taxon>Pezizomycotina</taxon>
        <taxon>Sordariomycetes</taxon>
        <taxon>Sordariomycetidae</taxon>
        <taxon>Diaporthales</taxon>
        <taxon>Diaporthaceae</taxon>
        <taxon>Diaporthe</taxon>
    </lineage>
</organism>
<gene>
    <name evidence="2" type="ORF">UCDDA912_g04632</name>
</gene>
<name>A0A0G2FMV8_9PEZI</name>
<proteinExistence type="predicted"/>
<feature type="compositionally biased region" description="Polar residues" evidence="1">
    <location>
        <begin position="21"/>
        <end position="47"/>
    </location>
</feature>
<dbReference type="EMBL" id="LCUC01000163">
    <property type="protein sequence ID" value="KKY35356.1"/>
    <property type="molecule type" value="Genomic_DNA"/>
</dbReference>